<accession>A0AAV7IRT9</accession>
<keyword evidence="1" id="KW-1133">Transmembrane helix</keyword>
<keyword evidence="1" id="KW-0812">Transmembrane</keyword>
<feature type="transmembrane region" description="Helical" evidence="1">
    <location>
        <begin position="110"/>
        <end position="131"/>
    </location>
</feature>
<evidence type="ECO:0000313" key="2">
    <source>
        <dbReference type="EMBL" id="KAH0558026.1"/>
    </source>
</evidence>
<evidence type="ECO:0000313" key="3">
    <source>
        <dbReference type="Proteomes" id="UP000826195"/>
    </source>
</evidence>
<comment type="caution">
    <text evidence="2">The sequence shown here is derived from an EMBL/GenBank/DDBJ whole genome shotgun (WGS) entry which is preliminary data.</text>
</comment>
<keyword evidence="3" id="KW-1185">Reference proteome</keyword>
<organism evidence="2 3">
    <name type="scientific">Cotesia glomerata</name>
    <name type="common">Lepidopteran parasitic wasp</name>
    <name type="synonym">Apanteles glomeratus</name>
    <dbReference type="NCBI Taxonomy" id="32391"/>
    <lineage>
        <taxon>Eukaryota</taxon>
        <taxon>Metazoa</taxon>
        <taxon>Ecdysozoa</taxon>
        <taxon>Arthropoda</taxon>
        <taxon>Hexapoda</taxon>
        <taxon>Insecta</taxon>
        <taxon>Pterygota</taxon>
        <taxon>Neoptera</taxon>
        <taxon>Endopterygota</taxon>
        <taxon>Hymenoptera</taxon>
        <taxon>Apocrita</taxon>
        <taxon>Ichneumonoidea</taxon>
        <taxon>Braconidae</taxon>
        <taxon>Microgastrinae</taxon>
        <taxon>Cotesia</taxon>
    </lineage>
</organism>
<proteinExistence type="predicted"/>
<gene>
    <name evidence="2" type="ORF">KQX54_013933</name>
</gene>
<dbReference type="AlphaFoldDB" id="A0AAV7IRT9"/>
<sequence>MRAHPCTLIGAATDLLWLMTEGRGASSKKGLLGLGRVVANPMKAHGSYPSVVLIGCLLSLFSVFSSHPHLTSQSQALFNSVNSRAPINHQPSALGCVEAMVGFVRRSKSLVRVLGLGAAYVSAATAVAFIGSTLEKFIECNHTQYAVDAPLMAGPNFIILLPSE</sequence>
<keyword evidence="1" id="KW-0472">Membrane</keyword>
<protein>
    <submittedName>
        <fullName evidence="2">Uncharacterized protein</fullName>
    </submittedName>
</protein>
<dbReference type="EMBL" id="JAHXZJ010000747">
    <property type="protein sequence ID" value="KAH0558026.1"/>
    <property type="molecule type" value="Genomic_DNA"/>
</dbReference>
<dbReference type="Proteomes" id="UP000826195">
    <property type="component" value="Unassembled WGS sequence"/>
</dbReference>
<evidence type="ECO:0000256" key="1">
    <source>
        <dbReference type="SAM" id="Phobius"/>
    </source>
</evidence>
<reference evidence="2 3" key="1">
    <citation type="journal article" date="2021" name="J. Hered.">
        <title>A chromosome-level genome assembly of the parasitoid wasp, Cotesia glomerata (Hymenoptera: Braconidae).</title>
        <authorList>
            <person name="Pinto B.J."/>
            <person name="Weis J.J."/>
            <person name="Gamble T."/>
            <person name="Ode P.J."/>
            <person name="Paul R."/>
            <person name="Zaspel J.M."/>
        </authorList>
    </citation>
    <scope>NUCLEOTIDE SEQUENCE [LARGE SCALE GENOMIC DNA]</scope>
    <source>
        <strain evidence="2">CgM1</strain>
    </source>
</reference>
<name>A0AAV7IRT9_COTGL</name>